<organism evidence="3 4">
    <name type="scientific">Acinetobacter stercoris</name>
    <dbReference type="NCBI Taxonomy" id="2126983"/>
    <lineage>
        <taxon>Bacteria</taxon>
        <taxon>Pseudomonadati</taxon>
        <taxon>Pseudomonadota</taxon>
        <taxon>Gammaproteobacteria</taxon>
        <taxon>Moraxellales</taxon>
        <taxon>Moraxellaceae</taxon>
        <taxon>Acinetobacter</taxon>
    </lineage>
</organism>
<reference evidence="4" key="1">
    <citation type="submission" date="2018-03" db="EMBL/GenBank/DDBJ databases">
        <authorList>
            <person name="Blom J."/>
        </authorList>
    </citation>
    <scope>NUCLEOTIDE SEQUENCE [LARGE SCALE GENOMIC DNA]</scope>
    <source>
        <strain evidence="4">KPC-SM-21</strain>
    </source>
</reference>
<feature type="transmembrane region" description="Helical" evidence="1">
    <location>
        <begin position="37"/>
        <end position="57"/>
    </location>
</feature>
<dbReference type="EMBL" id="OOGT01000011">
    <property type="protein sequence ID" value="SPL69260.1"/>
    <property type="molecule type" value="Genomic_DNA"/>
</dbReference>
<keyword evidence="1" id="KW-1133">Transmembrane helix</keyword>
<evidence type="ECO:0000256" key="1">
    <source>
        <dbReference type="SAM" id="Phobius"/>
    </source>
</evidence>
<gene>
    <name evidence="3" type="primary">yqaA</name>
    <name evidence="3" type="ORF">KPC_0438</name>
</gene>
<sequence length="143" mass="16337">MALLLLFISAFAAATLLPLQSEAVLVTLFVQAQHSPYLLILVATVGNVLGSCVNWYLGIKIEQFKDKKWFPVSRQQMEKAEKVYQKYGFWSLFLSWMPIIGDPLTLIAGLMKENFARFLFIVIIAKGGRYIVLYLMYLGLFDF</sequence>
<dbReference type="InterPro" id="IPR032816">
    <property type="entry name" value="VTT_dom"/>
</dbReference>
<dbReference type="GO" id="GO:0005886">
    <property type="term" value="C:plasma membrane"/>
    <property type="evidence" value="ECO:0007669"/>
    <property type="project" value="UniProtKB-ARBA"/>
</dbReference>
<dbReference type="InParanoid" id="A0A2U3MUZ4"/>
<feature type="domain" description="VTT" evidence="2">
    <location>
        <begin position="22"/>
        <end position="135"/>
    </location>
</feature>
<evidence type="ECO:0000259" key="2">
    <source>
        <dbReference type="Pfam" id="PF09335"/>
    </source>
</evidence>
<protein>
    <submittedName>
        <fullName evidence="3">Inner membrane protein YqaA</fullName>
    </submittedName>
</protein>
<evidence type="ECO:0000313" key="4">
    <source>
        <dbReference type="Proteomes" id="UP000245974"/>
    </source>
</evidence>
<dbReference type="AlphaFoldDB" id="A0A2U3MUZ4"/>
<dbReference type="OrthoDB" id="9814483at2"/>
<dbReference type="PANTHER" id="PTHR42709:SF4">
    <property type="entry name" value="INNER MEMBRANE PROTEIN YQAA"/>
    <property type="match status" value="1"/>
</dbReference>
<feature type="transmembrane region" description="Helical" evidence="1">
    <location>
        <begin position="87"/>
        <end position="111"/>
    </location>
</feature>
<evidence type="ECO:0000313" key="3">
    <source>
        <dbReference type="EMBL" id="SPL69260.1"/>
    </source>
</evidence>
<feature type="transmembrane region" description="Helical" evidence="1">
    <location>
        <begin position="117"/>
        <end position="140"/>
    </location>
</feature>
<name>A0A2U3MUZ4_9GAMM</name>
<keyword evidence="1" id="KW-0472">Membrane</keyword>
<dbReference type="Proteomes" id="UP000245974">
    <property type="component" value="Unassembled WGS sequence"/>
</dbReference>
<dbReference type="InterPro" id="IPR051311">
    <property type="entry name" value="DedA_domain"/>
</dbReference>
<accession>A0A2U3MUZ4</accession>
<keyword evidence="1" id="KW-0812">Transmembrane</keyword>
<dbReference type="Pfam" id="PF09335">
    <property type="entry name" value="VTT_dom"/>
    <property type="match status" value="1"/>
</dbReference>
<dbReference type="FunCoup" id="A0A2U3MUZ4">
    <property type="interactions" value="36"/>
</dbReference>
<keyword evidence="4" id="KW-1185">Reference proteome</keyword>
<dbReference type="PANTHER" id="PTHR42709">
    <property type="entry name" value="ALKALINE PHOSPHATASE LIKE PROTEIN"/>
    <property type="match status" value="1"/>
</dbReference>
<dbReference type="RefSeq" id="WP_121972816.1">
    <property type="nucleotide sequence ID" value="NZ_OOGT01000011.1"/>
</dbReference>
<proteinExistence type="predicted"/>